<dbReference type="Proteomes" id="UP000178372">
    <property type="component" value="Unassembled WGS sequence"/>
</dbReference>
<evidence type="ECO:0008006" key="4">
    <source>
        <dbReference type="Google" id="ProtNLM"/>
    </source>
</evidence>
<keyword evidence="1" id="KW-0472">Membrane</keyword>
<keyword evidence="1" id="KW-0812">Transmembrane</keyword>
<sequence length="188" mass="21334">MPDISPLPKLQSHSVFHTFCKYPQVAFESQHEHEIVILTLRAHPFTQTNWIIISIIGFLSPFVLDVFLVGRAQVLVVLFANVFWTLIVLSFAFYNLLRWVFNVGIITNERVLDVDYVFIQKEITEAAIYDITDATARTTGFFPNLFNYGDVFVQTAGTNENIEFLAVPHPNEAVGIINQFAQATHGDN</sequence>
<name>A0A1F7GDV8_9BACT</name>
<feature type="transmembrane region" description="Helical" evidence="1">
    <location>
        <begin position="50"/>
        <end position="69"/>
    </location>
</feature>
<evidence type="ECO:0000313" key="2">
    <source>
        <dbReference type="EMBL" id="OGK17068.1"/>
    </source>
</evidence>
<evidence type="ECO:0000256" key="1">
    <source>
        <dbReference type="SAM" id="Phobius"/>
    </source>
</evidence>
<gene>
    <name evidence="2" type="ORF">A2690_04815</name>
</gene>
<dbReference type="AlphaFoldDB" id="A0A1F7GDV8"/>
<dbReference type="PANTHER" id="PTHR37938">
    <property type="entry name" value="BLL0215 PROTEIN"/>
    <property type="match status" value="1"/>
</dbReference>
<reference evidence="2 3" key="1">
    <citation type="journal article" date="2016" name="Nat. Commun.">
        <title>Thousands of microbial genomes shed light on interconnected biogeochemical processes in an aquifer system.</title>
        <authorList>
            <person name="Anantharaman K."/>
            <person name="Brown C.T."/>
            <person name="Hug L.A."/>
            <person name="Sharon I."/>
            <person name="Castelle C.J."/>
            <person name="Probst A.J."/>
            <person name="Thomas B.C."/>
            <person name="Singh A."/>
            <person name="Wilkins M.J."/>
            <person name="Karaoz U."/>
            <person name="Brodie E.L."/>
            <person name="Williams K.H."/>
            <person name="Hubbard S.S."/>
            <person name="Banfield J.F."/>
        </authorList>
    </citation>
    <scope>NUCLEOTIDE SEQUENCE [LARGE SCALE GENOMIC DNA]</scope>
</reference>
<proteinExistence type="predicted"/>
<dbReference type="EMBL" id="MFZF01000006">
    <property type="protein sequence ID" value="OGK17068.1"/>
    <property type="molecule type" value="Genomic_DNA"/>
</dbReference>
<accession>A0A1F7GDV8</accession>
<organism evidence="2 3">
    <name type="scientific">Candidatus Roizmanbacteria bacterium RIFCSPHIGHO2_01_FULL_39_12b</name>
    <dbReference type="NCBI Taxonomy" id="1802030"/>
    <lineage>
        <taxon>Bacteria</taxon>
        <taxon>Candidatus Roizmaniibacteriota</taxon>
    </lineage>
</organism>
<evidence type="ECO:0000313" key="3">
    <source>
        <dbReference type="Proteomes" id="UP000178372"/>
    </source>
</evidence>
<keyword evidence="1" id="KW-1133">Transmembrane helix</keyword>
<comment type="caution">
    <text evidence="2">The sequence shown here is derived from an EMBL/GenBank/DDBJ whole genome shotgun (WGS) entry which is preliminary data.</text>
</comment>
<dbReference type="PANTHER" id="PTHR37938:SF1">
    <property type="entry name" value="BLL0215 PROTEIN"/>
    <property type="match status" value="1"/>
</dbReference>
<feature type="transmembrane region" description="Helical" evidence="1">
    <location>
        <begin position="75"/>
        <end position="97"/>
    </location>
</feature>
<protein>
    <recommendedName>
        <fullName evidence="4">DUF304 domain-containing protein</fullName>
    </recommendedName>
</protein>